<dbReference type="InterPro" id="IPR013783">
    <property type="entry name" value="Ig-like_fold"/>
</dbReference>
<dbReference type="PANTHER" id="PTHR23278">
    <property type="entry name" value="SIDESTEP PROTEIN"/>
    <property type="match status" value="1"/>
</dbReference>
<dbReference type="CDD" id="cd00063">
    <property type="entry name" value="FN3"/>
    <property type="match status" value="1"/>
</dbReference>
<dbReference type="InterPro" id="IPR007110">
    <property type="entry name" value="Ig-like_dom"/>
</dbReference>
<name>A0A8X6K088_TRICU</name>
<dbReference type="CDD" id="cd00096">
    <property type="entry name" value="Ig"/>
    <property type="match status" value="1"/>
</dbReference>
<reference evidence="6" key="1">
    <citation type="submission" date="2020-07" db="EMBL/GenBank/DDBJ databases">
        <title>Multicomponent nature underlies the extraordinary mechanical properties of spider dragline silk.</title>
        <authorList>
            <person name="Kono N."/>
            <person name="Nakamura H."/>
            <person name="Mori M."/>
            <person name="Yoshida Y."/>
            <person name="Ohtoshi R."/>
            <person name="Malay A.D."/>
            <person name="Moran D.A.P."/>
            <person name="Tomita M."/>
            <person name="Numata K."/>
            <person name="Arakawa K."/>
        </authorList>
    </citation>
    <scope>NUCLEOTIDE SEQUENCE</scope>
</reference>
<dbReference type="InterPro" id="IPR003598">
    <property type="entry name" value="Ig_sub2"/>
</dbReference>
<dbReference type="SMART" id="SM00408">
    <property type="entry name" value="IGc2"/>
    <property type="match status" value="1"/>
</dbReference>
<dbReference type="Pfam" id="PF13927">
    <property type="entry name" value="Ig_3"/>
    <property type="match status" value="1"/>
</dbReference>
<dbReference type="InterPro" id="IPR003599">
    <property type="entry name" value="Ig_sub"/>
</dbReference>
<dbReference type="GO" id="GO:0016020">
    <property type="term" value="C:membrane"/>
    <property type="evidence" value="ECO:0007669"/>
    <property type="project" value="UniProtKB-SubCell"/>
</dbReference>
<feature type="domain" description="Fibronectin type-III" evidence="5">
    <location>
        <begin position="270"/>
        <end position="364"/>
    </location>
</feature>
<feature type="domain" description="Ig-like" evidence="4">
    <location>
        <begin position="1"/>
        <end position="75"/>
    </location>
</feature>
<evidence type="ECO:0000259" key="4">
    <source>
        <dbReference type="PROSITE" id="PS50835"/>
    </source>
</evidence>
<evidence type="ECO:0000256" key="2">
    <source>
        <dbReference type="ARBA" id="ARBA00023136"/>
    </source>
</evidence>
<proteinExistence type="predicted"/>
<evidence type="ECO:0000259" key="5">
    <source>
        <dbReference type="PROSITE" id="PS50853"/>
    </source>
</evidence>
<dbReference type="InterPro" id="IPR036179">
    <property type="entry name" value="Ig-like_dom_sf"/>
</dbReference>
<dbReference type="PROSITE" id="PS50835">
    <property type="entry name" value="IG_LIKE"/>
    <property type="match status" value="2"/>
</dbReference>
<dbReference type="SUPFAM" id="SSF48726">
    <property type="entry name" value="Immunoglobulin"/>
    <property type="match status" value="2"/>
</dbReference>
<feature type="domain" description="Ig-like" evidence="4">
    <location>
        <begin position="82"/>
        <end position="174"/>
    </location>
</feature>
<dbReference type="Proteomes" id="UP000887116">
    <property type="component" value="Unassembled WGS sequence"/>
</dbReference>
<dbReference type="SMART" id="SM00060">
    <property type="entry name" value="FN3"/>
    <property type="match status" value="1"/>
</dbReference>
<keyword evidence="2" id="KW-0472">Membrane</keyword>
<dbReference type="InterPro" id="IPR013162">
    <property type="entry name" value="CD80_C2-set"/>
</dbReference>
<dbReference type="PANTHER" id="PTHR23278:SF19">
    <property type="entry name" value="OBSCURIN"/>
    <property type="match status" value="1"/>
</dbReference>
<dbReference type="PROSITE" id="PS50853">
    <property type="entry name" value="FN3"/>
    <property type="match status" value="1"/>
</dbReference>
<keyword evidence="7" id="KW-1185">Reference proteome</keyword>
<dbReference type="InterPro" id="IPR036116">
    <property type="entry name" value="FN3_sf"/>
</dbReference>
<dbReference type="Pfam" id="PF08205">
    <property type="entry name" value="C2-set_2"/>
    <property type="match status" value="1"/>
</dbReference>
<dbReference type="Gene3D" id="2.60.40.10">
    <property type="entry name" value="Immunoglobulins"/>
    <property type="match status" value="3"/>
</dbReference>
<protein>
    <submittedName>
        <fullName evidence="6">Nephrin</fullName>
    </submittedName>
</protein>
<evidence type="ECO:0000256" key="1">
    <source>
        <dbReference type="ARBA" id="ARBA00004167"/>
    </source>
</evidence>
<dbReference type="EMBL" id="BMAO01008567">
    <property type="protein sequence ID" value="GFR24861.1"/>
    <property type="molecule type" value="Genomic_DNA"/>
</dbReference>
<evidence type="ECO:0000256" key="3">
    <source>
        <dbReference type="ARBA" id="ARBA00023157"/>
    </source>
</evidence>
<accession>A0A8X6K088</accession>
<comment type="caution">
    <text evidence="6">The sequence shown here is derived from an EMBL/GenBank/DDBJ whole genome shotgun (WGS) entry which is preliminary data.</text>
</comment>
<evidence type="ECO:0000313" key="7">
    <source>
        <dbReference type="Proteomes" id="UP000887116"/>
    </source>
</evidence>
<dbReference type="InterPro" id="IPR003961">
    <property type="entry name" value="FN3_dom"/>
</dbReference>
<keyword evidence="3" id="KW-1015">Disulfide bond</keyword>
<sequence>MVCQAKGSKPPSIIRWWLDGNKITKGFNEIVDDEVENLTTSILQFIPVPKDHGKILKCKAANPAIPKATIETTLRLNVHFIPVLNLTVNGSVNAIYIKEGDFVTLECSIRANPWVFDIKWFFERQPLTTNWTVGIFISNQSLVIKHAKKEFSGRYHCAAENFVDRGSSNHLYLNIKFAPKCNSSEIETYVLTETEIMNVSCNTYADPEDLIFLWSLENSQGIINLQNWSSWHMLSYSVTDYGYGTLSCWGQNSIGVQEYPCQFKLLAASIPEAPHSCVLSNLSSHFFSIECEPGYNGSLYQEFHLEVYCSKKENLKHNLTEVTTPSFKVDGLSPGKTYVLLIYSSNAKGNSNSVALVATTLLSREQRTSEDFI</sequence>
<dbReference type="SMART" id="SM00409">
    <property type="entry name" value="IG"/>
    <property type="match status" value="1"/>
</dbReference>
<evidence type="ECO:0000313" key="6">
    <source>
        <dbReference type="EMBL" id="GFR24861.1"/>
    </source>
</evidence>
<dbReference type="OrthoDB" id="10048737at2759"/>
<comment type="subcellular location">
    <subcellularLocation>
        <location evidence="1">Membrane</location>
        <topology evidence="1">Single-pass membrane protein</topology>
    </subcellularLocation>
</comment>
<dbReference type="AlphaFoldDB" id="A0A8X6K088"/>
<organism evidence="6 7">
    <name type="scientific">Trichonephila clavata</name>
    <name type="common">Joro spider</name>
    <name type="synonym">Nephila clavata</name>
    <dbReference type="NCBI Taxonomy" id="2740835"/>
    <lineage>
        <taxon>Eukaryota</taxon>
        <taxon>Metazoa</taxon>
        <taxon>Ecdysozoa</taxon>
        <taxon>Arthropoda</taxon>
        <taxon>Chelicerata</taxon>
        <taxon>Arachnida</taxon>
        <taxon>Araneae</taxon>
        <taxon>Araneomorphae</taxon>
        <taxon>Entelegynae</taxon>
        <taxon>Araneoidea</taxon>
        <taxon>Nephilidae</taxon>
        <taxon>Trichonephila</taxon>
    </lineage>
</organism>
<dbReference type="SUPFAM" id="SSF49265">
    <property type="entry name" value="Fibronectin type III"/>
    <property type="match status" value="1"/>
</dbReference>
<gene>
    <name evidence="6" type="primary">Nphs1_7</name>
    <name evidence="6" type="ORF">TNCT_359821</name>
</gene>